<dbReference type="PIRSF" id="PIRSF028304">
    <property type="entry name" value="UCP028304"/>
    <property type="match status" value="1"/>
</dbReference>
<name>A0A6V8NAA8_9BACT</name>
<dbReference type="EMBL" id="BLXZ01000006">
    <property type="protein sequence ID" value="GFO69528.1"/>
    <property type="molecule type" value="Genomic_DNA"/>
</dbReference>
<proteinExistence type="predicted"/>
<gene>
    <name evidence="1" type="primary">tssF</name>
    <name evidence="1" type="ORF">GMLC_31070</name>
</gene>
<sequence length="577" mass="62690">MLEILYQEELARLKDLAAEFAEAHPALAPLLGGTAADPDVERLFQGVALQFAQLRQKLEDDVPEFTHALARQLCPQLLRPVPATTIVAFAPKASLSGTRTVKAGTELDSVPVEGTSCRFRSCADVELHPLELLDAAYVQSPGAPPAISLTFALTGCSLEQWQPDSLRLFLAEEYPVAAELFFVLNRQVRRVLIAPERGGETLELHPDCLIPASFNDAEPMLPYPATAFPGYRQLQEFFALPSRFLFLDLTGWRGWRNRGSGTRFTVRFELASAIPASLRVRPESFALYATPAVNLFACDAVPFLLDHRSDRYAVHPDGLPRGHAQVFSVDRVQGFGHGTGRRRRYRPVEAFASADGSQPSFGTTAALAPLGGELEVSLTFNHAPDGLWQEGETISVALTCTSGRLPELLSLGDVCRATSSSPEWASFRNITPVRPGVLPCLGNHLLWRLVAHQSLSLGSLLDAEALRELLNVYLFEETCGGLPVMAHRKRIAGIEQVVATAADRVVRGIAIRGTEICLRVNGGNFAGVGDLFVFGSVLDAFLAGIAALNSYTCLTVHDTSTGEVMAWTPRLGDQPLL</sequence>
<dbReference type="PANTHER" id="PTHR35370">
    <property type="entry name" value="CYTOPLASMIC PROTEIN-RELATED-RELATED"/>
    <property type="match status" value="1"/>
</dbReference>
<dbReference type="Pfam" id="PF05947">
    <property type="entry name" value="T6SS_TssF"/>
    <property type="match status" value="1"/>
</dbReference>
<evidence type="ECO:0000313" key="2">
    <source>
        <dbReference type="Proteomes" id="UP000587586"/>
    </source>
</evidence>
<dbReference type="InterPro" id="IPR010272">
    <property type="entry name" value="T6SS_TssF"/>
</dbReference>
<dbReference type="Proteomes" id="UP000587586">
    <property type="component" value="Unassembled WGS sequence"/>
</dbReference>
<reference evidence="2" key="1">
    <citation type="submission" date="2020-06" db="EMBL/GenBank/DDBJ databases">
        <title>Draft genomic sequecing of Geomonas sp. Red745.</title>
        <authorList>
            <person name="Itoh H."/>
            <person name="Xu Z.X."/>
            <person name="Ushijima N."/>
            <person name="Masuda Y."/>
            <person name="Shiratori Y."/>
            <person name="Senoo K."/>
        </authorList>
    </citation>
    <scope>NUCLEOTIDE SEQUENCE [LARGE SCALE GENOMIC DNA]</scope>
    <source>
        <strain evidence="2">Red745</strain>
    </source>
</reference>
<accession>A0A6V8NAA8</accession>
<comment type="caution">
    <text evidence="1">The sequence shown here is derived from an EMBL/GenBank/DDBJ whole genome shotgun (WGS) entry which is preliminary data.</text>
</comment>
<organism evidence="1 2">
    <name type="scientific">Geomonas limicola</name>
    <dbReference type="NCBI Taxonomy" id="2740186"/>
    <lineage>
        <taxon>Bacteria</taxon>
        <taxon>Pseudomonadati</taxon>
        <taxon>Thermodesulfobacteriota</taxon>
        <taxon>Desulfuromonadia</taxon>
        <taxon>Geobacterales</taxon>
        <taxon>Geobacteraceae</taxon>
        <taxon>Geomonas</taxon>
    </lineage>
</organism>
<dbReference type="PANTHER" id="PTHR35370:SF4">
    <property type="entry name" value="TYPE VI SECRETION SYSTEM BASEPLATE SUBUNIT TSSF"/>
    <property type="match status" value="1"/>
</dbReference>
<dbReference type="AlphaFoldDB" id="A0A6V8NAA8"/>
<evidence type="ECO:0000313" key="1">
    <source>
        <dbReference type="EMBL" id="GFO69528.1"/>
    </source>
</evidence>
<protein>
    <submittedName>
        <fullName evidence="1">Type VI secretion system protein ImpG</fullName>
    </submittedName>
</protein>
<dbReference type="NCBIfam" id="TIGR03359">
    <property type="entry name" value="VI_chp_6"/>
    <property type="match status" value="1"/>
</dbReference>
<dbReference type="RefSeq" id="WP_183362101.1">
    <property type="nucleotide sequence ID" value="NZ_BLXZ01000006.1"/>
</dbReference>
<keyword evidence="2" id="KW-1185">Reference proteome</keyword>